<comment type="caution">
    <text evidence="2">The sequence shown here is derived from an EMBL/GenBank/DDBJ whole genome shotgun (WGS) entry which is preliminary data.</text>
</comment>
<keyword evidence="3" id="KW-1185">Reference proteome</keyword>
<keyword evidence="1" id="KW-0472">Membrane</keyword>
<feature type="transmembrane region" description="Helical" evidence="1">
    <location>
        <begin position="166"/>
        <end position="190"/>
    </location>
</feature>
<dbReference type="PANTHER" id="PTHR37314">
    <property type="entry name" value="SLR0142 PROTEIN"/>
    <property type="match status" value="1"/>
</dbReference>
<dbReference type="InterPro" id="IPR010699">
    <property type="entry name" value="DUF1275"/>
</dbReference>
<evidence type="ECO:0000313" key="2">
    <source>
        <dbReference type="EMBL" id="MFK2853573.1"/>
    </source>
</evidence>
<sequence length="226" mass="24338">MIRQLPRWAWIGGGLLALVAGCINAVGYLCFRHQPITHLTGTSTVLGIAMAHGDLPEALHWAMSIASFLIGAMVSGFIVEQRTLQLGRRYGVVLMIESLLLFAATPLIHDANDLGLYLASAACGLQNAMVSTYSGATLRTTHLSGIFTDLGMYLGQRLRGLKVDTLRIHVCLLVSGNFILGAILGSLGFLHIQERVLFVPATLIGVVGLGYAIYRHFFFRQSGGGL</sequence>
<evidence type="ECO:0000256" key="1">
    <source>
        <dbReference type="SAM" id="Phobius"/>
    </source>
</evidence>
<accession>A0ABW8IFK8</accession>
<keyword evidence="1" id="KW-1133">Transmembrane helix</keyword>
<evidence type="ECO:0000313" key="3">
    <source>
        <dbReference type="Proteomes" id="UP001620409"/>
    </source>
</evidence>
<gene>
    <name evidence="2" type="ORF">ISP18_03050</name>
</gene>
<keyword evidence="1" id="KW-0812">Transmembrane</keyword>
<reference evidence="2 3" key="1">
    <citation type="submission" date="2020-10" db="EMBL/GenBank/DDBJ databases">
        <title>Phylogeny of dyella-like bacteria.</title>
        <authorList>
            <person name="Fu J."/>
        </authorList>
    </citation>
    <scope>NUCLEOTIDE SEQUENCE [LARGE SCALE GENOMIC DNA]</scope>
    <source>
        <strain evidence="2 3">DHG40</strain>
    </source>
</reference>
<dbReference type="EMBL" id="JADIKI010000021">
    <property type="protein sequence ID" value="MFK2853573.1"/>
    <property type="molecule type" value="Genomic_DNA"/>
</dbReference>
<dbReference type="Pfam" id="PF06912">
    <property type="entry name" value="DUF1275"/>
    <property type="match status" value="1"/>
</dbReference>
<dbReference type="Proteomes" id="UP001620409">
    <property type="component" value="Unassembled WGS sequence"/>
</dbReference>
<feature type="transmembrane region" description="Helical" evidence="1">
    <location>
        <begin position="58"/>
        <end position="78"/>
    </location>
</feature>
<dbReference type="RefSeq" id="WP_380016917.1">
    <property type="nucleotide sequence ID" value="NZ_JADIKI010000021.1"/>
</dbReference>
<organism evidence="2 3">
    <name type="scientific">Dyella humi</name>
    <dbReference type="NCBI Taxonomy" id="1770547"/>
    <lineage>
        <taxon>Bacteria</taxon>
        <taxon>Pseudomonadati</taxon>
        <taxon>Pseudomonadota</taxon>
        <taxon>Gammaproteobacteria</taxon>
        <taxon>Lysobacterales</taxon>
        <taxon>Rhodanobacteraceae</taxon>
        <taxon>Dyella</taxon>
    </lineage>
</organism>
<name>A0ABW8IFK8_9GAMM</name>
<dbReference type="PROSITE" id="PS51257">
    <property type="entry name" value="PROKAR_LIPOPROTEIN"/>
    <property type="match status" value="1"/>
</dbReference>
<dbReference type="PANTHER" id="PTHR37314:SF4">
    <property type="entry name" value="UPF0700 TRANSMEMBRANE PROTEIN YOAK"/>
    <property type="match status" value="1"/>
</dbReference>
<protein>
    <submittedName>
        <fullName evidence="2">DUF1275 domain-containing protein</fullName>
    </submittedName>
</protein>
<proteinExistence type="predicted"/>
<feature type="transmembrane region" description="Helical" evidence="1">
    <location>
        <begin position="90"/>
        <end position="108"/>
    </location>
</feature>
<feature type="transmembrane region" description="Helical" evidence="1">
    <location>
        <begin position="196"/>
        <end position="214"/>
    </location>
</feature>
<feature type="transmembrane region" description="Helical" evidence="1">
    <location>
        <begin position="7"/>
        <end position="29"/>
    </location>
</feature>